<dbReference type="InterPro" id="IPR013112">
    <property type="entry name" value="FAD-bd_8"/>
</dbReference>
<dbReference type="InterPro" id="IPR000778">
    <property type="entry name" value="Cyt_b245_heavy_chain"/>
</dbReference>
<sequence>MADVSPKASDFKEVSTPSAPDPTIPLATPVPSAPYESWQPREHCACLPGRLQTLLRSWMVTRWSLSRRVFSVPVPGLTASFDVKKGDLVLTLPVVVILVAANAVLAGTRSVGGSGTIATLGLLLVFFFAIRNNLLLLELTGISFERALFYHKLFAYTTIVLSALHGLSYLLAHHHGDEQDKGSKVTTGTIMFVGMVLMFALSLNFIRRRFFELFLRMHWVLLLVVFIVGMAHGAALALVGIVPWIIDLLFRLVYRTRIYKQGALFKKKDADNANVDSNRNVLNASNGLGVIARDQVSVAALPGHITRVSFPRVRKDTGEVFEFEAGQYAFLCIPSISSLEWHPFTISASPNEDIVSFYIKSSGDWTAKVLEVASKSDGSTEAPCDILVDGPYGRVSVDIDTPETYSHFALFAGGIGVTPMRSILNWLHYERYTLGRSEIKRVNFVWALPNHDAVDALLDKVPNGEEGAGSAGYFPQEIGRNISSDNTFTSEFYLTDAERDVENPMEQQLEHRLRYGSRPDITSILRSLGDQAKQDGKDRVAVLACGPMPMVQAVLDTSMALSKEMKVQFDVHTELFEF</sequence>
<feature type="domain" description="FAD-binding FR-type" evidence="8">
    <location>
        <begin position="283"/>
        <end position="398"/>
    </location>
</feature>
<organism evidence="9 10">
    <name type="scientific">Phytophthora sojae (strain P6497)</name>
    <name type="common">Soybean stem and root rot agent</name>
    <name type="synonym">Phytophthora megasperma f. sp. glycines</name>
    <dbReference type="NCBI Taxonomy" id="1094619"/>
    <lineage>
        <taxon>Eukaryota</taxon>
        <taxon>Sar</taxon>
        <taxon>Stramenopiles</taxon>
        <taxon>Oomycota</taxon>
        <taxon>Peronosporomycetes</taxon>
        <taxon>Peronosporales</taxon>
        <taxon>Peronosporaceae</taxon>
        <taxon>Phytophthora</taxon>
    </lineage>
</organism>
<dbReference type="EMBL" id="JH159164">
    <property type="protein sequence ID" value="EGZ06177.1"/>
    <property type="molecule type" value="Genomic_DNA"/>
</dbReference>
<evidence type="ECO:0000313" key="9">
    <source>
        <dbReference type="EMBL" id="EGZ06177.1"/>
    </source>
</evidence>
<dbReference type="OMA" id="MEQHRIF"/>
<keyword evidence="4" id="KW-0560">Oxidoreductase</keyword>
<evidence type="ECO:0000256" key="4">
    <source>
        <dbReference type="ARBA" id="ARBA00023002"/>
    </source>
</evidence>
<dbReference type="SUPFAM" id="SSF52343">
    <property type="entry name" value="Ferredoxin reductase-like, C-terminal NADP-linked domain"/>
    <property type="match status" value="1"/>
</dbReference>
<gene>
    <name evidence="9" type="ORF">PHYSODRAFT_289113</name>
</gene>
<dbReference type="GO" id="GO:0016491">
    <property type="term" value="F:oxidoreductase activity"/>
    <property type="evidence" value="ECO:0007669"/>
    <property type="project" value="UniProtKB-KW"/>
</dbReference>
<evidence type="ECO:0000256" key="2">
    <source>
        <dbReference type="ARBA" id="ARBA00022692"/>
    </source>
</evidence>
<dbReference type="PRINTS" id="PR00466">
    <property type="entry name" value="GP91PHOX"/>
</dbReference>
<dbReference type="SFLD" id="SFLDG01168">
    <property type="entry name" value="Ferric_reductase_subgroup_(FRE"/>
    <property type="match status" value="1"/>
</dbReference>
<keyword evidence="5 7" id="KW-0472">Membrane</keyword>
<feature type="transmembrane region" description="Helical" evidence="7">
    <location>
        <begin position="185"/>
        <end position="206"/>
    </location>
</feature>
<evidence type="ECO:0000256" key="3">
    <source>
        <dbReference type="ARBA" id="ARBA00022989"/>
    </source>
</evidence>
<dbReference type="PANTHER" id="PTHR11972">
    <property type="entry name" value="NADPH OXIDASE"/>
    <property type="match status" value="1"/>
</dbReference>
<dbReference type="GO" id="GO:0005886">
    <property type="term" value="C:plasma membrane"/>
    <property type="evidence" value="ECO:0007669"/>
    <property type="project" value="TreeGrafter"/>
</dbReference>
<dbReference type="SMR" id="G5ADC4"/>
<dbReference type="SFLD" id="SFLDS00052">
    <property type="entry name" value="Ferric_Reductase_Domain"/>
    <property type="match status" value="1"/>
</dbReference>
<dbReference type="Pfam" id="PF01794">
    <property type="entry name" value="Ferric_reduct"/>
    <property type="match status" value="1"/>
</dbReference>
<dbReference type="RefSeq" id="XP_009538074.1">
    <property type="nucleotide sequence ID" value="XM_009539779.1"/>
</dbReference>
<feature type="transmembrane region" description="Helical" evidence="7">
    <location>
        <begin position="218"/>
        <end position="246"/>
    </location>
</feature>
<dbReference type="PANTHER" id="PTHR11972:SF55">
    <property type="entry name" value="FERRIC REDUCTASE"/>
    <property type="match status" value="1"/>
</dbReference>
<evidence type="ECO:0000313" key="10">
    <source>
        <dbReference type="Proteomes" id="UP000002640"/>
    </source>
</evidence>
<dbReference type="InterPro" id="IPR039261">
    <property type="entry name" value="FNR_nucleotide-bd"/>
</dbReference>
<dbReference type="Gene3D" id="3.40.50.80">
    <property type="entry name" value="Nucleotide-binding domain of ferredoxin-NADP reductase (FNR) module"/>
    <property type="match status" value="1"/>
</dbReference>
<dbReference type="SUPFAM" id="SSF63380">
    <property type="entry name" value="Riboflavin synthase domain-like"/>
    <property type="match status" value="1"/>
</dbReference>
<dbReference type="InterPro" id="IPR017938">
    <property type="entry name" value="Riboflavin_synthase-like_b-brl"/>
</dbReference>
<evidence type="ECO:0000256" key="1">
    <source>
        <dbReference type="ARBA" id="ARBA00004141"/>
    </source>
</evidence>
<evidence type="ECO:0000259" key="8">
    <source>
        <dbReference type="PROSITE" id="PS51384"/>
    </source>
</evidence>
<reference evidence="9 10" key="1">
    <citation type="journal article" date="2006" name="Science">
        <title>Phytophthora genome sequences uncover evolutionary origins and mechanisms of pathogenesis.</title>
        <authorList>
            <person name="Tyler B.M."/>
            <person name="Tripathy S."/>
            <person name="Zhang X."/>
            <person name="Dehal P."/>
            <person name="Jiang R.H."/>
            <person name="Aerts A."/>
            <person name="Arredondo F.D."/>
            <person name="Baxter L."/>
            <person name="Bensasson D."/>
            <person name="Beynon J.L."/>
            <person name="Chapman J."/>
            <person name="Damasceno C.M."/>
            <person name="Dorrance A.E."/>
            <person name="Dou D."/>
            <person name="Dickerman A.W."/>
            <person name="Dubchak I.L."/>
            <person name="Garbelotto M."/>
            <person name="Gijzen M."/>
            <person name="Gordon S.G."/>
            <person name="Govers F."/>
            <person name="Grunwald N.J."/>
            <person name="Huang W."/>
            <person name="Ivors K.L."/>
            <person name="Jones R.W."/>
            <person name="Kamoun S."/>
            <person name="Krampis K."/>
            <person name="Lamour K.H."/>
            <person name="Lee M.K."/>
            <person name="McDonald W.H."/>
            <person name="Medina M."/>
            <person name="Meijer H.J."/>
            <person name="Nordberg E.K."/>
            <person name="Maclean D.J."/>
            <person name="Ospina-Giraldo M.D."/>
            <person name="Morris P.F."/>
            <person name="Phuntumart V."/>
            <person name="Putnam N.H."/>
            <person name="Rash S."/>
            <person name="Rose J.K."/>
            <person name="Sakihama Y."/>
            <person name="Salamov A.A."/>
            <person name="Savidor A."/>
            <person name="Scheuring C.F."/>
            <person name="Smith B.M."/>
            <person name="Sobral B.W."/>
            <person name="Terry A."/>
            <person name="Torto-Alalibo T.A."/>
            <person name="Win J."/>
            <person name="Xu Z."/>
            <person name="Zhang H."/>
            <person name="Grigoriev I.V."/>
            <person name="Rokhsar D.S."/>
            <person name="Boore J.L."/>
        </authorList>
    </citation>
    <scope>NUCLEOTIDE SEQUENCE [LARGE SCALE GENOMIC DNA]</scope>
    <source>
        <strain evidence="9 10">P6497</strain>
    </source>
</reference>
<dbReference type="InParanoid" id="G5ADC4"/>
<dbReference type="Pfam" id="PF08022">
    <property type="entry name" value="FAD_binding_8"/>
    <property type="match status" value="1"/>
</dbReference>
<feature type="region of interest" description="Disordered" evidence="6">
    <location>
        <begin position="1"/>
        <end position="26"/>
    </location>
</feature>
<evidence type="ECO:0000256" key="6">
    <source>
        <dbReference type="SAM" id="MobiDB-lite"/>
    </source>
</evidence>
<comment type="subcellular location">
    <subcellularLocation>
        <location evidence="1">Membrane</location>
        <topology evidence="1">Multi-pass membrane protein</topology>
    </subcellularLocation>
</comment>
<dbReference type="CDD" id="cd06186">
    <property type="entry name" value="NOX_Duox_like_FAD_NADP"/>
    <property type="match status" value="1"/>
</dbReference>
<keyword evidence="10" id="KW-1185">Reference proteome</keyword>
<protein>
    <recommendedName>
        <fullName evidence="8">FAD-binding FR-type domain-containing protein</fullName>
    </recommendedName>
</protein>
<dbReference type="Gene3D" id="2.40.30.10">
    <property type="entry name" value="Translation factors"/>
    <property type="match status" value="1"/>
</dbReference>
<keyword evidence="2 7" id="KW-0812">Transmembrane</keyword>
<dbReference type="KEGG" id="psoj:PHYSODRAFT_289113"/>
<evidence type="ECO:0000256" key="5">
    <source>
        <dbReference type="ARBA" id="ARBA00023136"/>
    </source>
</evidence>
<dbReference type="InterPro" id="IPR050369">
    <property type="entry name" value="RBOH/FRE"/>
</dbReference>
<evidence type="ECO:0000256" key="7">
    <source>
        <dbReference type="SAM" id="Phobius"/>
    </source>
</evidence>
<dbReference type="Pfam" id="PF08030">
    <property type="entry name" value="NAD_binding_6"/>
    <property type="match status" value="1"/>
</dbReference>
<dbReference type="InterPro" id="IPR013130">
    <property type="entry name" value="Fe3_Rdtase_TM_dom"/>
</dbReference>
<dbReference type="Proteomes" id="UP000002640">
    <property type="component" value="Unassembled WGS sequence"/>
</dbReference>
<feature type="transmembrane region" description="Helical" evidence="7">
    <location>
        <begin position="88"/>
        <end position="105"/>
    </location>
</feature>
<feature type="transmembrane region" description="Helical" evidence="7">
    <location>
        <begin position="153"/>
        <end position="173"/>
    </location>
</feature>
<proteinExistence type="predicted"/>
<dbReference type="InterPro" id="IPR017927">
    <property type="entry name" value="FAD-bd_FR_type"/>
</dbReference>
<name>G5ADC4_PHYSP</name>
<keyword evidence="3 7" id="KW-1133">Transmembrane helix</keyword>
<dbReference type="InterPro" id="IPR013121">
    <property type="entry name" value="Fe_red_NAD-bd_6"/>
</dbReference>
<dbReference type="AlphaFoldDB" id="G5ADC4"/>
<feature type="transmembrane region" description="Helical" evidence="7">
    <location>
        <begin position="111"/>
        <end position="132"/>
    </location>
</feature>
<dbReference type="PROSITE" id="PS51384">
    <property type="entry name" value="FAD_FR"/>
    <property type="match status" value="1"/>
</dbReference>
<accession>G5ADC4</accession>
<dbReference type="GeneID" id="20640802"/>